<evidence type="ECO:0000256" key="2">
    <source>
        <dbReference type="ARBA" id="ARBA00023136"/>
    </source>
</evidence>
<dbReference type="Pfam" id="PF00691">
    <property type="entry name" value="OmpA"/>
    <property type="match status" value="1"/>
</dbReference>
<evidence type="ECO:0000256" key="5">
    <source>
        <dbReference type="SAM" id="MobiDB-lite"/>
    </source>
</evidence>
<dbReference type="InterPro" id="IPR006664">
    <property type="entry name" value="OMP_bac"/>
</dbReference>
<dbReference type="PANTHER" id="PTHR30329">
    <property type="entry name" value="STATOR ELEMENT OF FLAGELLAR MOTOR COMPLEX"/>
    <property type="match status" value="1"/>
</dbReference>
<dbReference type="EMBL" id="WWHY01000001">
    <property type="protein sequence ID" value="MYR35267.1"/>
    <property type="molecule type" value="Genomic_DNA"/>
</dbReference>
<evidence type="ECO:0000256" key="4">
    <source>
        <dbReference type="PROSITE-ProRule" id="PRU00473"/>
    </source>
</evidence>
<dbReference type="PROSITE" id="PS51257">
    <property type="entry name" value="PROKAR_LIPOPROTEIN"/>
    <property type="match status" value="1"/>
</dbReference>
<dbReference type="Proteomes" id="UP000467124">
    <property type="component" value="Unassembled WGS sequence"/>
</dbReference>
<feature type="domain" description="OmpA-like" evidence="7">
    <location>
        <begin position="246"/>
        <end position="368"/>
    </location>
</feature>
<dbReference type="Gene3D" id="3.30.1330.60">
    <property type="entry name" value="OmpA-like domain"/>
    <property type="match status" value="1"/>
</dbReference>
<comment type="subcellular location">
    <subcellularLocation>
        <location evidence="1">Cell outer membrane</location>
    </subcellularLocation>
</comment>
<organism evidence="8 9">
    <name type="scientific">Nocardiopsis alba</name>
    <dbReference type="NCBI Taxonomy" id="53437"/>
    <lineage>
        <taxon>Bacteria</taxon>
        <taxon>Bacillati</taxon>
        <taxon>Actinomycetota</taxon>
        <taxon>Actinomycetes</taxon>
        <taxon>Streptosporangiales</taxon>
        <taxon>Nocardiopsidaceae</taxon>
        <taxon>Nocardiopsis</taxon>
    </lineage>
</organism>
<keyword evidence="2 4" id="KW-0472">Membrane</keyword>
<name>A0A7K2IZM2_9ACTN</name>
<dbReference type="PANTHER" id="PTHR30329:SF21">
    <property type="entry name" value="LIPOPROTEIN YIAD-RELATED"/>
    <property type="match status" value="1"/>
</dbReference>
<feature type="region of interest" description="Disordered" evidence="5">
    <location>
        <begin position="328"/>
        <end position="353"/>
    </location>
</feature>
<proteinExistence type="predicted"/>
<dbReference type="InterPro" id="IPR050330">
    <property type="entry name" value="Bact_OuterMem_StrucFunc"/>
</dbReference>
<evidence type="ECO:0000259" key="7">
    <source>
        <dbReference type="PROSITE" id="PS51123"/>
    </source>
</evidence>
<feature type="chain" id="PRO_5038426400" evidence="6">
    <location>
        <begin position="24"/>
        <end position="531"/>
    </location>
</feature>
<dbReference type="InterPro" id="IPR006665">
    <property type="entry name" value="OmpA-like"/>
</dbReference>
<dbReference type="CDD" id="cd07185">
    <property type="entry name" value="OmpA_C-like"/>
    <property type="match status" value="1"/>
</dbReference>
<feature type="signal peptide" evidence="6">
    <location>
        <begin position="1"/>
        <end position="23"/>
    </location>
</feature>
<dbReference type="PRINTS" id="PR01021">
    <property type="entry name" value="OMPADOMAIN"/>
</dbReference>
<evidence type="ECO:0000313" key="9">
    <source>
        <dbReference type="Proteomes" id="UP000467124"/>
    </source>
</evidence>
<accession>A0A7K2IZM2</accession>
<sequence>MSSRALGTSAAALALALSLSSCGLLPDNGDPDPAPEETADQAQETVAQDLPFTRQGRLFVEDGNDVAFEVVINALESDGEYLMIDVTHNILEPLPGAVTSTSAPIRMVDPLSGEVLRVLENEDNNGEPYGTYFVEGDPFMPTHEGLATPMRRYFPAPSEEVETLTFTGAGLGYVPGVPVTYVDEFTEAPEPNVYDYIDPETWERQELPDEIFYPDDVPESGLDVTAERQSMESFVDSPVSSTTRAGDQETIALHSDNMFEVDEAEPTDEAAETIRQAAASLRENLAEGTEITVIGHTDGTGDDAYNQNLSQERAQAALELLESELGDGFSLSTEGRGSDELLAEEGGDDDEEARARNRRVELFYEVPLDARDSEGEGLDSAQRHVAGPAAYFEEMEPHTTVSDDDIDLNVYPLVRDGAYLFQMVGFQNSTLNDLEADLDGDESALPGSPAQYAEGTMGGFRLEEPDSGLIRYVIRIRTAEDEYEDFADQIHTLSPGEEYLALAVFPAPAADVNEMTLYAGAFGEIPGVPIR</sequence>
<feature type="compositionally biased region" description="Acidic residues" evidence="5">
    <location>
        <begin position="341"/>
        <end position="352"/>
    </location>
</feature>
<keyword evidence="3" id="KW-0998">Cell outer membrane</keyword>
<protein>
    <submittedName>
        <fullName evidence="8">OmpA family protein</fullName>
    </submittedName>
</protein>
<reference evidence="8 9" key="1">
    <citation type="journal article" date="2019" name="Nat. Commun.">
        <title>The antimicrobial potential of Streptomyces from insect microbiomes.</title>
        <authorList>
            <person name="Chevrette M.G."/>
            <person name="Carlson C.M."/>
            <person name="Ortega H.E."/>
            <person name="Thomas C."/>
            <person name="Ananiev G.E."/>
            <person name="Barns K.J."/>
            <person name="Book A.J."/>
            <person name="Cagnazzo J."/>
            <person name="Carlos C."/>
            <person name="Flanigan W."/>
            <person name="Grubbs K.J."/>
            <person name="Horn H.A."/>
            <person name="Hoffmann F.M."/>
            <person name="Klassen J.L."/>
            <person name="Knack J.J."/>
            <person name="Lewin G.R."/>
            <person name="McDonald B.R."/>
            <person name="Muller L."/>
            <person name="Melo W.G.P."/>
            <person name="Pinto-Tomas A.A."/>
            <person name="Schmitz A."/>
            <person name="Wendt-Pienkowski E."/>
            <person name="Wildman S."/>
            <person name="Zhao M."/>
            <person name="Zhang F."/>
            <person name="Bugni T.S."/>
            <person name="Andes D.R."/>
            <person name="Pupo M.T."/>
            <person name="Currie C.R."/>
        </authorList>
    </citation>
    <scope>NUCLEOTIDE SEQUENCE [LARGE SCALE GENOMIC DNA]</scope>
    <source>
        <strain evidence="8 9">SID5840</strain>
    </source>
</reference>
<comment type="caution">
    <text evidence="8">The sequence shown here is derived from an EMBL/GenBank/DDBJ whole genome shotgun (WGS) entry which is preliminary data.</text>
</comment>
<evidence type="ECO:0000256" key="1">
    <source>
        <dbReference type="ARBA" id="ARBA00004442"/>
    </source>
</evidence>
<dbReference type="GO" id="GO:0009279">
    <property type="term" value="C:cell outer membrane"/>
    <property type="evidence" value="ECO:0007669"/>
    <property type="project" value="UniProtKB-SubCell"/>
</dbReference>
<keyword evidence="6" id="KW-0732">Signal</keyword>
<gene>
    <name evidence="8" type="ORF">GTW20_24130</name>
</gene>
<dbReference type="AlphaFoldDB" id="A0A7K2IZM2"/>
<dbReference type="SUPFAM" id="SSF103088">
    <property type="entry name" value="OmpA-like"/>
    <property type="match status" value="1"/>
</dbReference>
<dbReference type="RefSeq" id="WP_161111982.1">
    <property type="nucleotide sequence ID" value="NZ_JBEYHC010000134.1"/>
</dbReference>
<dbReference type="InterPro" id="IPR036737">
    <property type="entry name" value="OmpA-like_sf"/>
</dbReference>
<evidence type="ECO:0000313" key="8">
    <source>
        <dbReference type="EMBL" id="MYR35267.1"/>
    </source>
</evidence>
<dbReference type="PROSITE" id="PS51123">
    <property type="entry name" value="OMPA_2"/>
    <property type="match status" value="1"/>
</dbReference>
<evidence type="ECO:0000256" key="3">
    <source>
        <dbReference type="ARBA" id="ARBA00023237"/>
    </source>
</evidence>
<evidence type="ECO:0000256" key="6">
    <source>
        <dbReference type="SAM" id="SignalP"/>
    </source>
</evidence>